<evidence type="ECO:0008006" key="3">
    <source>
        <dbReference type="Google" id="ProtNLM"/>
    </source>
</evidence>
<reference evidence="1 2" key="1">
    <citation type="submission" date="2021-01" db="EMBL/GenBank/DDBJ databases">
        <title>Genomic Encyclopedia of Type Strains, Phase IV (KMG-IV): sequencing the most valuable type-strain genomes for metagenomic binning, comparative biology and taxonomic classification.</title>
        <authorList>
            <person name="Goeker M."/>
        </authorList>
    </citation>
    <scope>NUCLEOTIDE SEQUENCE [LARGE SCALE GENOMIC DNA]</scope>
    <source>
        <strain evidence="1 2">DSM 103394</strain>
    </source>
</reference>
<dbReference type="InterPro" id="IPR025004">
    <property type="entry name" value="SenN/SenS"/>
</dbReference>
<name>A0ABS4CRB9_9BACI</name>
<gene>
    <name evidence="1" type="ORF">JOC74_000627</name>
</gene>
<dbReference type="RefSeq" id="WP_082363773.1">
    <property type="nucleotide sequence ID" value="NZ_JAFDST010000001.1"/>
</dbReference>
<dbReference type="Proteomes" id="UP000674416">
    <property type="component" value="Unassembled WGS sequence"/>
</dbReference>
<proteinExistence type="predicted"/>
<evidence type="ECO:0000313" key="2">
    <source>
        <dbReference type="Proteomes" id="UP000674416"/>
    </source>
</evidence>
<organism evidence="1 2">
    <name type="scientific">Bacillus capparidis</name>
    <dbReference type="NCBI Taxonomy" id="1840411"/>
    <lineage>
        <taxon>Bacteria</taxon>
        <taxon>Bacillati</taxon>
        <taxon>Bacillota</taxon>
        <taxon>Bacilli</taxon>
        <taxon>Bacillales</taxon>
        <taxon>Bacillaceae</taxon>
        <taxon>Bacillus</taxon>
    </lineage>
</organism>
<evidence type="ECO:0000313" key="1">
    <source>
        <dbReference type="EMBL" id="MBP1080139.1"/>
    </source>
</evidence>
<dbReference type="EMBL" id="JAFDST010000001">
    <property type="protein sequence ID" value="MBP1080139.1"/>
    <property type="molecule type" value="Genomic_DNA"/>
</dbReference>
<dbReference type="Pfam" id="PF13040">
    <property type="entry name" value="Fur_reg_FbpB"/>
    <property type="match status" value="1"/>
</dbReference>
<keyword evidence="2" id="KW-1185">Reference proteome</keyword>
<comment type="caution">
    <text evidence="1">The sequence shown here is derived from an EMBL/GenBank/DDBJ whole genome shotgun (WGS) entry which is preliminary data.</text>
</comment>
<accession>A0ABS4CRB9</accession>
<protein>
    <recommendedName>
        <fullName evidence="3">FbpB family small basic protein</fullName>
    </recommendedName>
</protein>
<sequence>MKKMRRKTLEELVLENKRELMNNTEYMSQLEEKLDERFRQK</sequence>